<dbReference type="SFLD" id="SFLDS00029">
    <property type="entry name" value="Radical_SAM"/>
    <property type="match status" value="1"/>
</dbReference>
<dbReference type="NCBIfam" id="TIGR04085">
    <property type="entry name" value="rSAM_more_4Fe4S"/>
    <property type="match status" value="1"/>
</dbReference>
<dbReference type="CDD" id="cd01335">
    <property type="entry name" value="Radical_SAM"/>
    <property type="match status" value="1"/>
</dbReference>
<keyword evidence="2" id="KW-0949">S-adenosyl-L-methionine</keyword>
<keyword evidence="3" id="KW-0479">Metal-binding</keyword>
<evidence type="ECO:0000256" key="3">
    <source>
        <dbReference type="ARBA" id="ARBA00022723"/>
    </source>
</evidence>
<reference evidence="8 9" key="1">
    <citation type="submission" date="2010-08" db="EMBL/GenBank/DDBJ databases">
        <authorList>
            <person name="Durkin A.S."/>
            <person name="Madupu R."/>
            <person name="Torralba M."/>
            <person name="Gillis M."/>
            <person name="Methe B."/>
            <person name="Sutton G."/>
            <person name="Nelson K.E."/>
        </authorList>
    </citation>
    <scope>NUCLEOTIDE SEQUENCE [LARGE SCALE GENOMIC DNA]</scope>
    <source>
        <strain evidence="8 9">BVS033A4</strain>
    </source>
</reference>
<dbReference type="InterPro" id="IPR023867">
    <property type="entry name" value="Sulphatase_maturase_rSAM"/>
</dbReference>
<dbReference type="SFLD" id="SFLDG01067">
    <property type="entry name" value="SPASM/twitch_domain_containing"/>
    <property type="match status" value="1"/>
</dbReference>
<dbReference type="InterPro" id="IPR007197">
    <property type="entry name" value="rSAM"/>
</dbReference>
<dbReference type="EMBL" id="AEDP01000004">
    <property type="protein sequence ID" value="EFL55155.1"/>
    <property type="molecule type" value="Genomic_DNA"/>
</dbReference>
<evidence type="ECO:0000259" key="7">
    <source>
        <dbReference type="PROSITE" id="PS51918"/>
    </source>
</evidence>
<dbReference type="Gene3D" id="3.20.20.70">
    <property type="entry name" value="Aldolase class I"/>
    <property type="match status" value="1"/>
</dbReference>
<dbReference type="InterPro" id="IPR058240">
    <property type="entry name" value="rSAM_sf"/>
</dbReference>
<evidence type="ECO:0000313" key="8">
    <source>
        <dbReference type="EMBL" id="EFL55155.1"/>
    </source>
</evidence>
<sequence>MLNLDTDSKYFPFIVKNVNGINYLYTIITNAIFQLDFDGESVFVKHEDIGKYPKLKEFCEDNFILKTDDNIKYIKEIYNKSFEKKVKSDLNGMTLMISQKCNLKCRYCYGDGGEYQNRGEMTLDTAIKALNFMLNFTKRKDLYICFFGGEPLMNFNLIKGFIEYMEHNSNFGREIHYSMTTNLTLLNENIKRFINDKNISLTVSLDGDKISNDSNRYFENGNGVYDIVVKNINELNKKVLVRATISPNNLDIKNSIRHLTTTLNIPNVAWAEADNLLNDSDYEKITNSYLELIDYIESLVRKHKYDDVRKYYMYLNVLRKFSSDGIRTKGCGAGNNMVAVDIDGKLYPCHRFVGLADFIIGDVNNNKYDSKKNYLTDWDLANFSECLTCIARNSCGGGCVNQNYYSTGSIRKHSETNCKYIRKVHERILESYISLDDEEKKALIFEN</sequence>
<gene>
    <name evidence="8" type="ORF">HMPREF9289_0163</name>
</gene>
<comment type="cofactor">
    <cofactor evidence="1">
        <name>[4Fe-4S] cluster</name>
        <dbReference type="ChEBI" id="CHEBI:49883"/>
    </cofactor>
</comment>
<dbReference type="RefSeq" id="WP_004167061.1">
    <property type="nucleotide sequence ID" value="NZ_AEDP01000004.1"/>
</dbReference>
<organism evidence="8 9">
    <name type="scientific">Finegoldia magna BVS033A4</name>
    <dbReference type="NCBI Taxonomy" id="866773"/>
    <lineage>
        <taxon>Bacteria</taxon>
        <taxon>Bacillati</taxon>
        <taxon>Bacillota</taxon>
        <taxon>Tissierellia</taxon>
        <taxon>Tissierellales</taxon>
        <taxon>Peptoniphilaceae</taxon>
        <taxon>Finegoldia</taxon>
    </lineage>
</organism>
<dbReference type="PANTHER" id="PTHR43273:SF3">
    <property type="entry name" value="ANAEROBIC SULFATASE-MATURATING ENZYME HOMOLOG ASLB-RELATED"/>
    <property type="match status" value="1"/>
</dbReference>
<proteinExistence type="inferred from homology"/>
<dbReference type="Pfam" id="PF04055">
    <property type="entry name" value="Radical_SAM"/>
    <property type="match status" value="1"/>
</dbReference>
<dbReference type="GO" id="GO:0046872">
    <property type="term" value="F:metal ion binding"/>
    <property type="evidence" value="ECO:0007669"/>
    <property type="project" value="UniProtKB-KW"/>
</dbReference>
<dbReference type="PROSITE" id="PS51918">
    <property type="entry name" value="RADICAL_SAM"/>
    <property type="match status" value="1"/>
</dbReference>
<comment type="caution">
    <text evidence="8">The sequence shown here is derived from an EMBL/GenBank/DDBJ whole genome shotgun (WGS) entry which is preliminary data.</text>
</comment>
<dbReference type="InterPro" id="IPR023885">
    <property type="entry name" value="4Fe4S-binding_SPASM_dom"/>
</dbReference>
<dbReference type="Proteomes" id="UP000003807">
    <property type="component" value="Unassembled WGS sequence"/>
</dbReference>
<evidence type="ECO:0000256" key="1">
    <source>
        <dbReference type="ARBA" id="ARBA00001966"/>
    </source>
</evidence>
<dbReference type="NCBIfam" id="NF047865">
    <property type="entry name" value="rSAM_PapB"/>
    <property type="match status" value="1"/>
</dbReference>
<keyword evidence="5" id="KW-0411">Iron-sulfur</keyword>
<dbReference type="SFLD" id="SFLDG01386">
    <property type="entry name" value="main_SPASM_domain-containing"/>
    <property type="match status" value="1"/>
</dbReference>
<feature type="domain" description="Radical SAM core" evidence="7">
    <location>
        <begin position="87"/>
        <end position="302"/>
    </location>
</feature>
<accession>E1KUY9</accession>
<comment type="similarity">
    <text evidence="6">Belongs to the radical SAM superfamily. Anaerobic sulfatase-maturating enzyme family.</text>
</comment>
<evidence type="ECO:0000256" key="4">
    <source>
        <dbReference type="ARBA" id="ARBA00023004"/>
    </source>
</evidence>
<evidence type="ECO:0000256" key="6">
    <source>
        <dbReference type="ARBA" id="ARBA00023601"/>
    </source>
</evidence>
<keyword evidence="4" id="KW-0408">Iron</keyword>
<dbReference type="PANTHER" id="PTHR43273">
    <property type="entry name" value="ANAEROBIC SULFATASE-MATURATING ENZYME HOMOLOG ASLB-RELATED"/>
    <property type="match status" value="1"/>
</dbReference>
<protein>
    <submittedName>
        <fullName evidence="8">Radical SAM domain protein</fullName>
    </submittedName>
</protein>
<evidence type="ECO:0000256" key="2">
    <source>
        <dbReference type="ARBA" id="ARBA00022691"/>
    </source>
</evidence>
<evidence type="ECO:0000313" key="9">
    <source>
        <dbReference type="Proteomes" id="UP000003807"/>
    </source>
</evidence>
<evidence type="ECO:0000256" key="5">
    <source>
        <dbReference type="ARBA" id="ARBA00023014"/>
    </source>
</evidence>
<dbReference type="SFLD" id="SFLDG01384">
    <property type="entry name" value="thioether_bond_formation_requi"/>
    <property type="match status" value="1"/>
</dbReference>
<dbReference type="GO" id="GO:0016491">
    <property type="term" value="F:oxidoreductase activity"/>
    <property type="evidence" value="ECO:0007669"/>
    <property type="project" value="InterPro"/>
</dbReference>
<dbReference type="SUPFAM" id="SSF102114">
    <property type="entry name" value="Radical SAM enzymes"/>
    <property type="match status" value="1"/>
</dbReference>
<name>E1KUY9_FINMA</name>
<dbReference type="InterPro" id="IPR013785">
    <property type="entry name" value="Aldolase_TIM"/>
</dbReference>
<dbReference type="AlphaFoldDB" id="E1KUY9"/>
<dbReference type="GO" id="GO:0051536">
    <property type="term" value="F:iron-sulfur cluster binding"/>
    <property type="evidence" value="ECO:0007669"/>
    <property type="project" value="UniProtKB-KW"/>
</dbReference>